<evidence type="ECO:0000256" key="4">
    <source>
        <dbReference type="ARBA" id="ARBA00022692"/>
    </source>
</evidence>
<feature type="transmembrane region" description="Helical" evidence="8">
    <location>
        <begin position="213"/>
        <end position="234"/>
    </location>
</feature>
<feature type="transmembrane region" description="Helical" evidence="8">
    <location>
        <begin position="154"/>
        <end position="172"/>
    </location>
</feature>
<keyword evidence="3" id="KW-0997">Cell inner membrane</keyword>
<dbReference type="GO" id="GO:0015744">
    <property type="term" value="P:succinate transport"/>
    <property type="evidence" value="ECO:0007669"/>
    <property type="project" value="TreeGrafter"/>
</dbReference>
<gene>
    <name evidence="11" type="ORF">brsh051_28340</name>
</gene>
<protein>
    <submittedName>
        <fullName evidence="11">Uncharacterized protein</fullName>
    </submittedName>
</protein>
<feature type="domain" description="Threonine/Serine exporter ThrE" evidence="10">
    <location>
        <begin position="110"/>
        <end position="236"/>
    </location>
</feature>
<dbReference type="GO" id="GO:0022857">
    <property type="term" value="F:transmembrane transporter activity"/>
    <property type="evidence" value="ECO:0007669"/>
    <property type="project" value="InterPro"/>
</dbReference>
<evidence type="ECO:0000259" key="9">
    <source>
        <dbReference type="Pfam" id="PF06738"/>
    </source>
</evidence>
<feature type="transmembrane region" description="Helical" evidence="8">
    <location>
        <begin position="31"/>
        <end position="55"/>
    </location>
</feature>
<sequence length="274" mass="28558">MAVAACAACLVYVLSAEVLRWALPDAAEPLHAAAFTSAILFLVPGFPLLTAGIDLARFDFTSGMSRLLYAAMITLACGMGAWLIAWAFGLVPTEIPAPDLSWWSLAGLRILASYLGVLGFAVTFNTPIRVALWCSGIGAVANLGRLSAIDAGANPLLCATLATTAVGLMAAWASQRVLSARITLSVPAVLIMVPGASAFRALIAMINHDPLSALANGLTSLSVVVCLAAGLAIARMVSDPAWISANPSWTQMPRTHAQQALRAHLQQPPQDDAD</sequence>
<comment type="subcellular location">
    <subcellularLocation>
        <location evidence="1">Cell membrane</location>
        <topology evidence="1">Multi-pass membrane protein</topology>
    </subcellularLocation>
</comment>
<evidence type="ECO:0000313" key="12">
    <source>
        <dbReference type="Proteomes" id="UP001431656"/>
    </source>
</evidence>
<accession>A0AAN0MIF6</accession>
<reference evidence="11" key="1">
    <citation type="journal article" date="2024" name="Int. J. Syst. Evol. Microbiol.">
        <title>Brooklawnia propionicigenes sp. nov., a facultatively anaerobic, propionate-producing bacterium isolated from a methanogenic reactor treating waste from cattle farms.</title>
        <authorList>
            <person name="Akita Y."/>
            <person name="Ueki A."/>
            <person name="Tonouchi A."/>
            <person name="Sugawara Y."/>
            <person name="Honma S."/>
            <person name="Kaku N."/>
            <person name="Ueki K."/>
        </authorList>
    </citation>
    <scope>NUCLEOTIDE SEQUENCE</scope>
    <source>
        <strain evidence="11">SH051</strain>
    </source>
</reference>
<evidence type="ECO:0000256" key="3">
    <source>
        <dbReference type="ARBA" id="ARBA00022519"/>
    </source>
</evidence>
<organism evidence="11 12">
    <name type="scientific">Brooklawnia propionicigenes</name>
    <dbReference type="NCBI Taxonomy" id="3041175"/>
    <lineage>
        <taxon>Bacteria</taxon>
        <taxon>Bacillati</taxon>
        <taxon>Actinomycetota</taxon>
        <taxon>Actinomycetes</taxon>
        <taxon>Propionibacteriales</taxon>
        <taxon>Propionibacteriaceae</taxon>
        <taxon>Brooklawnia</taxon>
    </lineage>
</organism>
<evidence type="ECO:0000256" key="1">
    <source>
        <dbReference type="ARBA" id="ARBA00004651"/>
    </source>
</evidence>
<dbReference type="Pfam" id="PF12821">
    <property type="entry name" value="ThrE_2"/>
    <property type="match status" value="1"/>
</dbReference>
<evidence type="ECO:0000256" key="7">
    <source>
        <dbReference type="ARBA" id="ARBA00034125"/>
    </source>
</evidence>
<feature type="transmembrane region" description="Helical" evidence="8">
    <location>
        <begin position="100"/>
        <end position="123"/>
    </location>
</feature>
<feature type="domain" description="Threonine/serine exporter-like N-terminal" evidence="9">
    <location>
        <begin position="2"/>
        <end position="87"/>
    </location>
</feature>
<dbReference type="Pfam" id="PF06738">
    <property type="entry name" value="ThrE"/>
    <property type="match status" value="1"/>
</dbReference>
<dbReference type="KEGG" id="broo:brsh051_28340"/>
<comment type="similarity">
    <text evidence="7">Belongs to the ThrE exporter (TC 2.A.79) family.</text>
</comment>
<feature type="transmembrane region" description="Helical" evidence="8">
    <location>
        <begin position="184"/>
        <end position="207"/>
    </location>
</feature>
<keyword evidence="2" id="KW-1003">Cell membrane</keyword>
<evidence type="ECO:0000256" key="6">
    <source>
        <dbReference type="ARBA" id="ARBA00023136"/>
    </source>
</evidence>
<dbReference type="InterPro" id="IPR024528">
    <property type="entry name" value="ThrE_2"/>
</dbReference>
<evidence type="ECO:0000256" key="8">
    <source>
        <dbReference type="SAM" id="Phobius"/>
    </source>
</evidence>
<keyword evidence="5 8" id="KW-1133">Transmembrane helix</keyword>
<proteinExistence type="inferred from homology"/>
<keyword evidence="6 8" id="KW-0472">Membrane</keyword>
<dbReference type="GO" id="GO:0005886">
    <property type="term" value="C:plasma membrane"/>
    <property type="evidence" value="ECO:0007669"/>
    <property type="project" value="UniProtKB-SubCell"/>
</dbReference>
<feature type="transmembrane region" description="Helical" evidence="8">
    <location>
        <begin position="67"/>
        <end position="88"/>
    </location>
</feature>
<dbReference type="PANTHER" id="PTHR34390">
    <property type="entry name" value="UPF0442 PROTEIN YJJB-RELATED"/>
    <property type="match status" value="1"/>
</dbReference>
<dbReference type="InterPro" id="IPR050539">
    <property type="entry name" value="ThrE_Dicarb/AminoAcid_Exp"/>
</dbReference>
<keyword evidence="12" id="KW-1185">Reference proteome</keyword>
<dbReference type="InterPro" id="IPR010619">
    <property type="entry name" value="ThrE-like_N"/>
</dbReference>
<evidence type="ECO:0000256" key="2">
    <source>
        <dbReference type="ARBA" id="ARBA00022475"/>
    </source>
</evidence>
<dbReference type="PANTHER" id="PTHR34390:SF1">
    <property type="entry name" value="SUCCINATE TRANSPORTER SUBUNIT YJJB-RELATED"/>
    <property type="match status" value="1"/>
</dbReference>
<dbReference type="EMBL" id="AP028056">
    <property type="protein sequence ID" value="BEH03553.1"/>
    <property type="molecule type" value="Genomic_DNA"/>
</dbReference>
<evidence type="ECO:0000259" key="10">
    <source>
        <dbReference type="Pfam" id="PF12821"/>
    </source>
</evidence>
<evidence type="ECO:0000256" key="5">
    <source>
        <dbReference type="ARBA" id="ARBA00022989"/>
    </source>
</evidence>
<dbReference type="AlphaFoldDB" id="A0AAN0MIF6"/>
<evidence type="ECO:0000313" key="11">
    <source>
        <dbReference type="EMBL" id="BEH03553.1"/>
    </source>
</evidence>
<keyword evidence="4 8" id="KW-0812">Transmembrane</keyword>
<dbReference type="Proteomes" id="UP001431656">
    <property type="component" value="Chromosome"/>
</dbReference>
<name>A0AAN0MIF6_9ACTN</name>